<sequence length="381" mass="42807">MIIKRLHKGNVLILTIFVAMSISASLVFFVRSKDSSIKIFDSYVTMNEHIMLSSSWPSYWKSELSRSMGNYNDSDRATRGIYQRDWSPGWISSYTVPRAEYLGKQIFGLSPVGANSTISLPDYTVNYTTSDSRLVRSCSTGRASSCLRFGYGPGDTSPGNLLRYNSYERFYDRDGNVSYFLNDMYLSYFSKSPLILFLNQAMPLLKPLLQIANDPLNANGINGGAVKCKYIYKHFAGSLVYNPFPRKGSCGLVISPVLNGVTDPIVGNSYLKDYVRRYAIFQESSEAKSRRYGVRPYIMGLLFFLPAGNVIAGGRELMLLLDVVVHSNTAEARGPQYFAPLVDVRCYTYGSFVRGCNEFAAGEVSDFFLSMVKKMKDNYYT</sequence>
<reference evidence="3" key="1">
    <citation type="submission" date="2015-11" db="EMBL/GenBank/DDBJ databases">
        <authorList>
            <person name="Seth-Smith H.M.B."/>
        </authorList>
    </citation>
    <scope>NUCLEOTIDE SEQUENCE [LARGE SCALE GENOMIC DNA]</scope>
    <source>
        <strain evidence="3">2013Ark11</strain>
    </source>
</reference>
<dbReference type="EMBL" id="LN906597">
    <property type="protein sequence ID" value="CUT17502.1"/>
    <property type="molecule type" value="Genomic_DNA"/>
</dbReference>
<evidence type="ECO:0000313" key="3">
    <source>
        <dbReference type="Proteomes" id="UP000198651"/>
    </source>
</evidence>
<keyword evidence="1" id="KW-0812">Transmembrane</keyword>
<organism evidence="2 3">
    <name type="scientific">Candidatus Ichthyocystis hellenicum</name>
    <dbReference type="NCBI Taxonomy" id="1561003"/>
    <lineage>
        <taxon>Bacteria</taxon>
        <taxon>Pseudomonadati</taxon>
        <taxon>Pseudomonadota</taxon>
        <taxon>Betaproteobacteria</taxon>
        <taxon>Burkholderiales</taxon>
        <taxon>Candidatus Ichthyocystis</taxon>
    </lineage>
</organism>
<name>A0A0S4M1D6_9BURK</name>
<dbReference type="RefSeq" id="WP_092342927.1">
    <property type="nucleotide sequence ID" value="NZ_FLSL01000085.1"/>
</dbReference>
<dbReference type="OrthoDB" id="9861809at2"/>
<keyword evidence="1" id="KW-1133">Transmembrane helix</keyword>
<evidence type="ECO:0000256" key="1">
    <source>
        <dbReference type="SAM" id="Phobius"/>
    </source>
</evidence>
<dbReference type="AlphaFoldDB" id="A0A0S4M1D6"/>
<gene>
    <name evidence="2" type="ORF">Ark11_0666</name>
</gene>
<protein>
    <submittedName>
        <fullName evidence="2">Putative membrane protein</fullName>
    </submittedName>
</protein>
<accession>A0A0S4M1D6</accession>
<proteinExistence type="predicted"/>
<keyword evidence="3" id="KW-1185">Reference proteome</keyword>
<feature type="transmembrane region" description="Helical" evidence="1">
    <location>
        <begin position="12"/>
        <end position="30"/>
    </location>
</feature>
<dbReference type="STRING" id="1561003.Ark11_0666"/>
<keyword evidence="1" id="KW-0472">Membrane</keyword>
<evidence type="ECO:0000313" key="2">
    <source>
        <dbReference type="EMBL" id="CUT17502.1"/>
    </source>
</evidence>
<dbReference type="Proteomes" id="UP000198651">
    <property type="component" value="Chromosome I"/>
</dbReference>